<organism evidence="1 2">
    <name type="scientific">Schleiferilactobacillus perolens DSM 12744</name>
    <dbReference type="NCBI Taxonomy" id="1423792"/>
    <lineage>
        <taxon>Bacteria</taxon>
        <taxon>Bacillati</taxon>
        <taxon>Bacillota</taxon>
        <taxon>Bacilli</taxon>
        <taxon>Lactobacillales</taxon>
        <taxon>Lactobacillaceae</taxon>
        <taxon>Schleiferilactobacillus</taxon>
    </lineage>
</organism>
<dbReference type="AlphaFoldDB" id="A0A0R1NCZ0"/>
<dbReference type="PIRSF" id="PIRSF037260">
    <property type="entry name" value="UPF0223"/>
    <property type="match status" value="1"/>
</dbReference>
<dbReference type="EMBL" id="AZEC01000002">
    <property type="protein sequence ID" value="KRL14184.1"/>
    <property type="molecule type" value="Genomic_DNA"/>
</dbReference>
<sequence>MSKVTPNYSYPLRSEWRTDEIITVMAFYNAVEAVYEKGFPRKELLAAYQAFKEVVPDKMTEKQLDAEFNESSGYSLYRAMQAARMGEQPMVHLKGGEPDE</sequence>
<dbReference type="STRING" id="1423792.FD09_GL001348"/>
<evidence type="ECO:0000313" key="1">
    <source>
        <dbReference type="EMBL" id="KRL14184.1"/>
    </source>
</evidence>
<comment type="caution">
    <text evidence="1">The sequence shown here is derived from an EMBL/GenBank/DDBJ whole genome shotgun (WGS) entry which is preliminary data.</text>
</comment>
<dbReference type="PATRIC" id="fig|1423792.3.peg.1367"/>
<evidence type="ECO:0000313" key="2">
    <source>
        <dbReference type="Proteomes" id="UP000051330"/>
    </source>
</evidence>
<gene>
    <name evidence="1" type="ORF">FD09_GL001348</name>
</gene>
<dbReference type="Proteomes" id="UP000051330">
    <property type="component" value="Unassembled WGS sequence"/>
</dbReference>
<dbReference type="Pfam" id="PF05256">
    <property type="entry name" value="UPF0223"/>
    <property type="match status" value="1"/>
</dbReference>
<protein>
    <submittedName>
        <fullName evidence="1">Uncharacterized protein</fullName>
    </submittedName>
</protein>
<dbReference type="NCBIfam" id="NF003353">
    <property type="entry name" value="PRK04387.1"/>
    <property type="match status" value="1"/>
</dbReference>
<accession>A0A0R1NCZ0</accession>
<dbReference type="Gene3D" id="1.10.220.80">
    <property type="entry name" value="BH2638-like"/>
    <property type="match status" value="1"/>
</dbReference>
<proteinExistence type="predicted"/>
<dbReference type="InterPro" id="IPR023324">
    <property type="entry name" value="BH2638-like_sf"/>
</dbReference>
<reference evidence="1 2" key="1">
    <citation type="journal article" date="2015" name="Genome Announc.">
        <title>Expanding the biotechnology potential of lactobacilli through comparative genomics of 213 strains and associated genera.</title>
        <authorList>
            <person name="Sun Z."/>
            <person name="Harris H.M."/>
            <person name="McCann A."/>
            <person name="Guo C."/>
            <person name="Argimon S."/>
            <person name="Zhang W."/>
            <person name="Yang X."/>
            <person name="Jeffery I.B."/>
            <person name="Cooney J.C."/>
            <person name="Kagawa T.F."/>
            <person name="Liu W."/>
            <person name="Song Y."/>
            <person name="Salvetti E."/>
            <person name="Wrobel A."/>
            <person name="Rasinkangas P."/>
            <person name="Parkhill J."/>
            <person name="Rea M.C."/>
            <person name="O'Sullivan O."/>
            <person name="Ritari J."/>
            <person name="Douillard F.P."/>
            <person name="Paul Ross R."/>
            <person name="Yang R."/>
            <person name="Briner A.E."/>
            <person name="Felis G.E."/>
            <person name="de Vos W.M."/>
            <person name="Barrangou R."/>
            <person name="Klaenhammer T.R."/>
            <person name="Caufield P.W."/>
            <person name="Cui Y."/>
            <person name="Zhang H."/>
            <person name="O'Toole P.W."/>
        </authorList>
    </citation>
    <scope>NUCLEOTIDE SEQUENCE [LARGE SCALE GENOMIC DNA]</scope>
    <source>
        <strain evidence="1 2">DSM 12744</strain>
    </source>
</reference>
<name>A0A0R1NCZ0_9LACO</name>
<dbReference type="SUPFAM" id="SSF158504">
    <property type="entry name" value="BH2638-like"/>
    <property type="match status" value="1"/>
</dbReference>
<keyword evidence="2" id="KW-1185">Reference proteome</keyword>
<dbReference type="InterPro" id="IPR007920">
    <property type="entry name" value="UPF0223"/>
</dbReference>
<dbReference type="RefSeq" id="WP_415649235.1">
    <property type="nucleotide sequence ID" value="NZ_AZEC01000002.1"/>
</dbReference>